<keyword evidence="1" id="KW-0175">Coiled coil</keyword>
<accession>A0A9W7BC33</accession>
<dbReference type="EMBL" id="BLQM01000356">
    <property type="protein sequence ID" value="GMH85215.1"/>
    <property type="molecule type" value="Genomic_DNA"/>
</dbReference>
<sequence length="150" mass="17294">MDVNFRSTEDALGMSGDRKGNIDVFKNVVLSKLQDWWEGSDDCFTFKTNEREGGNGLDVLKYILFSVADGLSEDIIASREISEYADEIEVTYYRSESVTPVEVLEGLNMGEVPEEKRMEIKMRLAEEARKDRARVERERKRMEEVALKSR</sequence>
<feature type="coiled-coil region" evidence="1">
    <location>
        <begin position="118"/>
        <end position="145"/>
    </location>
</feature>
<proteinExistence type="predicted"/>
<protein>
    <submittedName>
        <fullName evidence="2">Uncharacterized protein</fullName>
    </submittedName>
</protein>
<evidence type="ECO:0000256" key="1">
    <source>
        <dbReference type="SAM" id="Coils"/>
    </source>
</evidence>
<dbReference type="AlphaFoldDB" id="A0A9W7BC33"/>
<organism evidence="2 3">
    <name type="scientific">Triparma laevis f. inornata</name>
    <dbReference type="NCBI Taxonomy" id="1714386"/>
    <lineage>
        <taxon>Eukaryota</taxon>
        <taxon>Sar</taxon>
        <taxon>Stramenopiles</taxon>
        <taxon>Ochrophyta</taxon>
        <taxon>Bolidophyceae</taxon>
        <taxon>Parmales</taxon>
        <taxon>Triparmaceae</taxon>
        <taxon>Triparma</taxon>
    </lineage>
</organism>
<dbReference type="Proteomes" id="UP001162640">
    <property type="component" value="Unassembled WGS sequence"/>
</dbReference>
<evidence type="ECO:0000313" key="3">
    <source>
        <dbReference type="Proteomes" id="UP001162640"/>
    </source>
</evidence>
<gene>
    <name evidence="2" type="ORF">TL16_g10158</name>
</gene>
<reference evidence="3" key="1">
    <citation type="journal article" date="2023" name="Commun. Biol.">
        <title>Genome analysis of Parmales, the sister group of diatoms, reveals the evolutionary specialization of diatoms from phago-mixotrophs to photoautotrophs.</title>
        <authorList>
            <person name="Ban H."/>
            <person name="Sato S."/>
            <person name="Yoshikawa S."/>
            <person name="Yamada K."/>
            <person name="Nakamura Y."/>
            <person name="Ichinomiya M."/>
            <person name="Sato N."/>
            <person name="Blanc-Mathieu R."/>
            <person name="Endo H."/>
            <person name="Kuwata A."/>
            <person name="Ogata H."/>
        </authorList>
    </citation>
    <scope>NUCLEOTIDE SEQUENCE [LARGE SCALE GENOMIC DNA]</scope>
</reference>
<name>A0A9W7BC33_9STRA</name>
<evidence type="ECO:0000313" key="2">
    <source>
        <dbReference type="EMBL" id="GMH85215.1"/>
    </source>
</evidence>
<comment type="caution">
    <text evidence="2">The sequence shown here is derived from an EMBL/GenBank/DDBJ whole genome shotgun (WGS) entry which is preliminary data.</text>
</comment>